<protein>
    <submittedName>
        <fullName evidence="2">Uncharacterized protein</fullName>
    </submittedName>
</protein>
<keyword evidence="3" id="KW-1185">Reference proteome</keyword>
<evidence type="ECO:0000256" key="1">
    <source>
        <dbReference type="SAM" id="Phobius"/>
    </source>
</evidence>
<feature type="transmembrane region" description="Helical" evidence="1">
    <location>
        <begin position="76"/>
        <end position="101"/>
    </location>
</feature>
<sequence>MRCTHSSSSVVLIILTSNQQFSRDDTLVNHSAVQMLFLHRFIYNIYLQDCFSASHPNDLENNYGFDPYLNTIPLSAFIPASNTFSLFSLCFLATVGCVLTAPSRMIFARTQFTFYNALLL</sequence>
<evidence type="ECO:0000313" key="3">
    <source>
        <dbReference type="Proteomes" id="UP001352852"/>
    </source>
</evidence>
<dbReference type="EMBL" id="JAHUTJ010032821">
    <property type="protein sequence ID" value="MED6276207.1"/>
    <property type="molecule type" value="Genomic_DNA"/>
</dbReference>
<accession>A0ABU7DM84</accession>
<name>A0ABU7DM84_9TELE</name>
<reference evidence="2 3" key="1">
    <citation type="submission" date="2021-06" db="EMBL/GenBank/DDBJ databases">
        <authorList>
            <person name="Palmer J.M."/>
        </authorList>
    </citation>
    <scope>NUCLEOTIDE SEQUENCE [LARGE SCALE GENOMIC DNA]</scope>
    <source>
        <strain evidence="2 3">CL_MEX2019</strain>
        <tissue evidence="2">Muscle</tissue>
    </source>
</reference>
<keyword evidence="1" id="KW-0472">Membrane</keyword>
<organism evidence="2 3">
    <name type="scientific">Characodon lateralis</name>
    <dbReference type="NCBI Taxonomy" id="208331"/>
    <lineage>
        <taxon>Eukaryota</taxon>
        <taxon>Metazoa</taxon>
        <taxon>Chordata</taxon>
        <taxon>Craniata</taxon>
        <taxon>Vertebrata</taxon>
        <taxon>Euteleostomi</taxon>
        <taxon>Actinopterygii</taxon>
        <taxon>Neopterygii</taxon>
        <taxon>Teleostei</taxon>
        <taxon>Neoteleostei</taxon>
        <taxon>Acanthomorphata</taxon>
        <taxon>Ovalentaria</taxon>
        <taxon>Atherinomorphae</taxon>
        <taxon>Cyprinodontiformes</taxon>
        <taxon>Goodeidae</taxon>
        <taxon>Characodon</taxon>
    </lineage>
</organism>
<comment type="caution">
    <text evidence="2">The sequence shown here is derived from an EMBL/GenBank/DDBJ whole genome shotgun (WGS) entry which is preliminary data.</text>
</comment>
<proteinExistence type="predicted"/>
<dbReference type="Proteomes" id="UP001352852">
    <property type="component" value="Unassembled WGS sequence"/>
</dbReference>
<gene>
    <name evidence="2" type="ORF">CHARACLAT_000874</name>
</gene>
<keyword evidence="1" id="KW-1133">Transmembrane helix</keyword>
<evidence type="ECO:0000313" key="2">
    <source>
        <dbReference type="EMBL" id="MED6276207.1"/>
    </source>
</evidence>
<keyword evidence="1" id="KW-0812">Transmembrane</keyword>